<comment type="caution">
    <text evidence="2">The sequence shown here is derived from an EMBL/GenBank/DDBJ whole genome shotgun (WGS) entry which is preliminary data.</text>
</comment>
<evidence type="ECO:0000313" key="2">
    <source>
        <dbReference type="EMBL" id="TGB01109.1"/>
    </source>
</evidence>
<dbReference type="RefSeq" id="WP_206663502.1">
    <property type="nucleotide sequence ID" value="NZ_SRJC01000008.1"/>
</dbReference>
<feature type="transmembrane region" description="Helical" evidence="1">
    <location>
        <begin position="62"/>
        <end position="85"/>
    </location>
</feature>
<reference evidence="2 3" key="1">
    <citation type="journal article" date="2003" name="Int. J. Syst. Evol. Microbiol.">
        <title>Halobacillus salinus sp. nov., isolated from a salt lake on the coast of the East Sea in Korea.</title>
        <authorList>
            <person name="Yoon J.H."/>
            <person name="Kang K.H."/>
            <person name="Park Y.H."/>
        </authorList>
    </citation>
    <scope>NUCLEOTIDE SEQUENCE [LARGE SCALE GENOMIC DNA]</scope>
    <source>
        <strain evidence="2 3">HSL-3</strain>
    </source>
</reference>
<keyword evidence="1" id="KW-1133">Transmembrane helix</keyword>
<dbReference type="Proteomes" id="UP000297982">
    <property type="component" value="Unassembled WGS sequence"/>
</dbReference>
<name>A0A4Z0GX53_9BACI</name>
<sequence length="92" mass="10318">MLMMQIVMNVLISLGFIYNTEENRLSKLVKGTLSLGVGWVLPFGFGGTLSVLVSFMQSIPNLLQLFNVIATGAVFVCFNILLYNLHNREEDY</sequence>
<organism evidence="2 3">
    <name type="scientific">Halobacillus salinus</name>
    <dbReference type="NCBI Taxonomy" id="192814"/>
    <lineage>
        <taxon>Bacteria</taxon>
        <taxon>Bacillati</taxon>
        <taxon>Bacillota</taxon>
        <taxon>Bacilli</taxon>
        <taxon>Bacillales</taxon>
        <taxon>Bacillaceae</taxon>
        <taxon>Halobacillus</taxon>
    </lineage>
</organism>
<proteinExistence type="predicted"/>
<evidence type="ECO:0000313" key="3">
    <source>
        <dbReference type="Proteomes" id="UP000297982"/>
    </source>
</evidence>
<protein>
    <submittedName>
        <fullName evidence="2">Uncharacterized protein</fullName>
    </submittedName>
</protein>
<dbReference type="EMBL" id="SRJC01000008">
    <property type="protein sequence ID" value="TGB01109.1"/>
    <property type="molecule type" value="Genomic_DNA"/>
</dbReference>
<keyword evidence="3" id="KW-1185">Reference proteome</keyword>
<evidence type="ECO:0000256" key="1">
    <source>
        <dbReference type="SAM" id="Phobius"/>
    </source>
</evidence>
<keyword evidence="1" id="KW-0812">Transmembrane</keyword>
<dbReference type="AlphaFoldDB" id="A0A4Z0GX53"/>
<gene>
    <name evidence="2" type="ORF">E4663_18330</name>
</gene>
<keyword evidence="1" id="KW-0472">Membrane</keyword>
<feature type="transmembrane region" description="Helical" evidence="1">
    <location>
        <begin position="33"/>
        <end position="56"/>
    </location>
</feature>
<accession>A0A4Z0GX53</accession>